<evidence type="ECO:0000256" key="1">
    <source>
        <dbReference type="SAM" id="MobiDB-lite"/>
    </source>
</evidence>
<organism evidence="2 3">
    <name type="scientific">Tectimicrobiota bacterium</name>
    <dbReference type="NCBI Taxonomy" id="2528274"/>
    <lineage>
        <taxon>Bacteria</taxon>
        <taxon>Pseudomonadati</taxon>
        <taxon>Nitrospinota/Tectimicrobiota group</taxon>
        <taxon>Candidatus Tectimicrobiota</taxon>
    </lineage>
</organism>
<dbReference type="Proteomes" id="UP000712673">
    <property type="component" value="Unassembled WGS sequence"/>
</dbReference>
<dbReference type="PANTHER" id="PTHR34129">
    <property type="entry name" value="BLR1139 PROTEIN"/>
    <property type="match status" value="1"/>
</dbReference>
<evidence type="ECO:0000313" key="3">
    <source>
        <dbReference type="Proteomes" id="UP000712673"/>
    </source>
</evidence>
<gene>
    <name evidence="2" type="ORF">FJZ47_04310</name>
</gene>
<accession>A0A937VYS3</accession>
<protein>
    <submittedName>
        <fullName evidence="2">DUF952 domain-containing protein</fullName>
    </submittedName>
</protein>
<reference evidence="2" key="1">
    <citation type="submission" date="2019-03" db="EMBL/GenBank/DDBJ databases">
        <title>Lake Tanganyika Metagenome-Assembled Genomes (MAGs).</title>
        <authorList>
            <person name="Tran P."/>
        </authorList>
    </citation>
    <scope>NUCLEOTIDE SEQUENCE</scope>
    <source>
        <strain evidence="2">K_DeepCast_65m_m2_066</strain>
    </source>
</reference>
<proteinExistence type="predicted"/>
<comment type="caution">
    <text evidence="2">The sequence shown here is derived from an EMBL/GenBank/DDBJ whole genome shotgun (WGS) entry which is preliminary data.</text>
</comment>
<name>A0A937VYS3_UNCTE</name>
<dbReference type="PANTHER" id="PTHR34129:SF1">
    <property type="entry name" value="DUF952 DOMAIN-CONTAINING PROTEIN"/>
    <property type="match status" value="1"/>
</dbReference>
<dbReference type="AlphaFoldDB" id="A0A937VYS3"/>
<dbReference type="SUPFAM" id="SSF56399">
    <property type="entry name" value="ADP-ribosylation"/>
    <property type="match status" value="1"/>
</dbReference>
<dbReference type="EMBL" id="VGLS01000084">
    <property type="protein sequence ID" value="MBM3223013.1"/>
    <property type="molecule type" value="Genomic_DNA"/>
</dbReference>
<dbReference type="Pfam" id="PF06108">
    <property type="entry name" value="DUF952"/>
    <property type="match status" value="1"/>
</dbReference>
<dbReference type="InterPro" id="IPR009297">
    <property type="entry name" value="DUF952"/>
</dbReference>
<feature type="region of interest" description="Disordered" evidence="1">
    <location>
        <begin position="105"/>
        <end position="129"/>
    </location>
</feature>
<evidence type="ECO:0000313" key="2">
    <source>
        <dbReference type="EMBL" id="MBM3223013.1"/>
    </source>
</evidence>
<sequence length="129" mass="14472">MHSVIYRLAEAHDWEAARTSGSFASTDLTAEGFIHCCTAAQIAAVANRYYQGYAMLVLLEIDEHRLSAPLRWEDLRQAGEAYPHVYGRIPYAAIRRRLLLRPGPDGRFTAPQRVPQTDPSGQYPTIQAT</sequence>
<feature type="compositionally biased region" description="Polar residues" evidence="1">
    <location>
        <begin position="114"/>
        <end position="129"/>
    </location>
</feature>
<dbReference type="Gene3D" id="3.20.170.20">
    <property type="entry name" value="Protein of unknown function DUF952"/>
    <property type="match status" value="1"/>
</dbReference>